<protein>
    <submittedName>
        <fullName evidence="2">Uncharacterized protein</fullName>
    </submittedName>
</protein>
<reference evidence="2 3" key="1">
    <citation type="submission" date="2024-02" db="EMBL/GenBank/DDBJ databases">
        <authorList>
            <person name="Chen Y."/>
            <person name="Shah S."/>
            <person name="Dougan E. K."/>
            <person name="Thang M."/>
            <person name="Chan C."/>
        </authorList>
    </citation>
    <scope>NUCLEOTIDE SEQUENCE [LARGE SCALE GENOMIC DNA]</scope>
</reference>
<organism evidence="2 3">
    <name type="scientific">Durusdinium trenchii</name>
    <dbReference type="NCBI Taxonomy" id="1381693"/>
    <lineage>
        <taxon>Eukaryota</taxon>
        <taxon>Sar</taxon>
        <taxon>Alveolata</taxon>
        <taxon>Dinophyceae</taxon>
        <taxon>Suessiales</taxon>
        <taxon>Symbiodiniaceae</taxon>
        <taxon>Durusdinium</taxon>
    </lineage>
</organism>
<evidence type="ECO:0000313" key="2">
    <source>
        <dbReference type="EMBL" id="CAK9068399.1"/>
    </source>
</evidence>
<feature type="non-terminal residue" evidence="2">
    <location>
        <position position="58"/>
    </location>
</feature>
<gene>
    <name evidence="2" type="ORF">SCF082_LOCUS34448</name>
</gene>
<comment type="caution">
    <text evidence="2">The sequence shown here is derived from an EMBL/GenBank/DDBJ whole genome shotgun (WGS) entry which is preliminary data.</text>
</comment>
<feature type="non-terminal residue" evidence="2">
    <location>
        <position position="1"/>
    </location>
</feature>
<keyword evidence="3" id="KW-1185">Reference proteome</keyword>
<name>A0ABP0NXW5_9DINO</name>
<accession>A0ABP0NXW5</accession>
<proteinExistence type="predicted"/>
<sequence>MELFHLQAWPGAWCLASDRSRGGLHGSDESLGAVDETTRARGGRHERVRLGGGGSQQG</sequence>
<feature type="region of interest" description="Disordered" evidence="1">
    <location>
        <begin position="23"/>
        <end position="58"/>
    </location>
</feature>
<evidence type="ECO:0000256" key="1">
    <source>
        <dbReference type="SAM" id="MobiDB-lite"/>
    </source>
</evidence>
<evidence type="ECO:0000313" key="3">
    <source>
        <dbReference type="Proteomes" id="UP001642464"/>
    </source>
</evidence>
<feature type="compositionally biased region" description="Basic and acidic residues" evidence="1">
    <location>
        <begin position="36"/>
        <end position="49"/>
    </location>
</feature>
<dbReference type="Proteomes" id="UP001642464">
    <property type="component" value="Unassembled WGS sequence"/>
</dbReference>
<dbReference type="EMBL" id="CAXAMM010031613">
    <property type="protein sequence ID" value="CAK9068399.1"/>
    <property type="molecule type" value="Genomic_DNA"/>
</dbReference>